<dbReference type="RefSeq" id="XP_018289441.1">
    <property type="nucleotide sequence ID" value="XM_018436425.1"/>
</dbReference>
<dbReference type="EMBL" id="KV440986">
    <property type="protein sequence ID" value="OAD71396.1"/>
    <property type="molecule type" value="Genomic_DNA"/>
</dbReference>
<feature type="chain" id="PRO_5008241466" description="Secreted protein" evidence="1">
    <location>
        <begin position="20"/>
        <end position="134"/>
    </location>
</feature>
<dbReference type="EMBL" id="KV440986">
    <property type="protein sequence ID" value="OAD71401.1"/>
    <property type="molecule type" value="Genomic_DNA"/>
</dbReference>
<feature type="signal peptide" evidence="1">
    <location>
        <begin position="1"/>
        <end position="19"/>
    </location>
</feature>
<accession>A0A167LZ68</accession>
<gene>
    <name evidence="2" type="ORF">PHYBLDRAFT_147890</name>
    <name evidence="3" type="ORF">PHYBLDRAFT_170764</name>
</gene>
<proteinExistence type="predicted"/>
<dbReference type="Proteomes" id="UP000077315">
    <property type="component" value="Unassembled WGS sequence"/>
</dbReference>
<dbReference type="AlphaFoldDB" id="A0A167LZ68"/>
<organism evidence="2 4">
    <name type="scientific">Phycomyces blakesleeanus (strain ATCC 8743b / DSM 1359 / FGSC 10004 / NBRC 33097 / NRRL 1555)</name>
    <dbReference type="NCBI Taxonomy" id="763407"/>
    <lineage>
        <taxon>Eukaryota</taxon>
        <taxon>Fungi</taxon>
        <taxon>Fungi incertae sedis</taxon>
        <taxon>Mucoromycota</taxon>
        <taxon>Mucoromycotina</taxon>
        <taxon>Mucoromycetes</taxon>
        <taxon>Mucorales</taxon>
        <taxon>Phycomycetaceae</taxon>
        <taxon>Phycomyces</taxon>
    </lineage>
</organism>
<dbReference type="VEuPathDB" id="FungiDB:PHYBLDRAFT_147890"/>
<keyword evidence="1" id="KW-0732">Signal</keyword>
<evidence type="ECO:0000313" key="2">
    <source>
        <dbReference type="EMBL" id="OAD71396.1"/>
    </source>
</evidence>
<dbReference type="OrthoDB" id="2296561at2759"/>
<evidence type="ECO:0000313" key="4">
    <source>
        <dbReference type="Proteomes" id="UP000077315"/>
    </source>
</evidence>
<evidence type="ECO:0000313" key="3">
    <source>
        <dbReference type="EMBL" id="OAD71401.1"/>
    </source>
</evidence>
<protein>
    <recommendedName>
        <fullName evidence="5">Secreted protein</fullName>
    </recommendedName>
</protein>
<dbReference type="GeneID" id="28992876"/>
<reference evidence="2" key="2">
    <citation type="submission" date="2015-06" db="EMBL/GenBank/DDBJ databases">
        <title>Expansion of signal transduction pathways in fungi by whole-genome duplication.</title>
        <authorList>
            <consortium name="DOE Joint Genome Institute"/>
            <person name="Corrochano L.M."/>
            <person name="Kuo A."/>
            <person name="Marcet-Houben M."/>
            <person name="Polaino S."/>
            <person name="Salamov A."/>
            <person name="Villalobos J.M."/>
            <person name="Alvarez M.I."/>
            <person name="Avalos J."/>
            <person name="Benito E.P."/>
            <person name="Benoit I."/>
            <person name="Burger G."/>
            <person name="Camino L.P."/>
            <person name="Canovas D."/>
            <person name="Cerda-Olmedo E."/>
            <person name="Cheng J.-F."/>
            <person name="Dominguez A."/>
            <person name="Elias M."/>
            <person name="Eslava A.P."/>
            <person name="Glaser F."/>
            <person name="Grimwood J."/>
            <person name="Gutierrez G."/>
            <person name="Heitman J."/>
            <person name="Henrissat B."/>
            <person name="Iturriaga E.A."/>
            <person name="Lang B.F."/>
            <person name="Lavin J.L."/>
            <person name="Lee S."/>
            <person name="Li W."/>
            <person name="Lindquist E."/>
            <person name="Lopez-Garcia S."/>
            <person name="Luque E.M."/>
            <person name="Marcos A.T."/>
            <person name="Martin J."/>
            <person name="Mccluskey K."/>
            <person name="Medina H.R."/>
            <person name="Miralles-Duran A."/>
            <person name="Miyazaki A."/>
            <person name="Munoz-Torres E."/>
            <person name="Oguiza J.A."/>
            <person name="Ohm R."/>
            <person name="Olmedo M."/>
            <person name="Orejas M."/>
            <person name="Ortiz-Castellanos L."/>
            <person name="Pisabarro A.G."/>
            <person name="Rodriguez-Romero J."/>
            <person name="Ruiz-Herrera J."/>
            <person name="Ruiz-Vazquez R."/>
            <person name="Sanz C."/>
            <person name="Schackwitz W."/>
            <person name="Schmutz J."/>
            <person name="Shahriari M."/>
            <person name="Shelest E."/>
            <person name="Silva-Franco F."/>
            <person name="Soanes D."/>
            <person name="Syed K."/>
            <person name="Tagua V.G."/>
            <person name="Talbot N.J."/>
            <person name="Thon M."/>
            <person name="De Vries R.P."/>
            <person name="Wiebenga A."/>
            <person name="Yadav J.S."/>
            <person name="Braun E.L."/>
            <person name="Baker S."/>
            <person name="Garre V."/>
            <person name="Horwitz B."/>
            <person name="Torres-Martinez S."/>
            <person name="Idnurm A."/>
            <person name="Herrera-Estrella A."/>
            <person name="Gabaldon T."/>
            <person name="Grigoriev I.V."/>
        </authorList>
    </citation>
    <scope>NUCLEOTIDE SEQUENCE [LARGE SCALE GENOMIC DNA]</scope>
    <source>
        <strain evidence="2">NRRL 1555</strain>
    </source>
</reference>
<dbReference type="VEuPathDB" id="FungiDB:PHYBLDRAFT_170764"/>
<keyword evidence="4" id="KW-1185">Reference proteome</keyword>
<evidence type="ECO:0008006" key="5">
    <source>
        <dbReference type="Google" id="ProtNLM"/>
    </source>
</evidence>
<dbReference type="RefSeq" id="XP_018289436.1">
    <property type="nucleotide sequence ID" value="XM_018431970.1"/>
</dbReference>
<evidence type="ECO:0000256" key="1">
    <source>
        <dbReference type="SAM" id="SignalP"/>
    </source>
</evidence>
<name>A0A167LZ68_PHYB8</name>
<sequence>MKSSFAFVLLAMVLGLVCAAPMPTNDGENHNCFSLTYPVNGTVWNSYGTYEVLWDVTGTCHDTYYAYMISAVENEDGEYALSNPQKAPEPVDLTLGKNYITLNLNEPAGTYVFTISKESGEDIDYTDLAVITVV</sequence>
<reference evidence="4" key="1">
    <citation type="submission" date="2015-06" db="EMBL/GenBank/DDBJ databases">
        <title>Expansion of signal transduction pathways in fungi by whole-genome duplication.</title>
        <authorList>
            <consortium name="DOE Joint Genome Institute"/>
            <person name="Corrochano L.M."/>
            <person name="Kuo A."/>
            <person name="Marcet-Houben M."/>
            <person name="Polaino S."/>
            <person name="Salamov A."/>
            <person name="Villalobos J.M."/>
            <person name="Alvarez M.I."/>
            <person name="Avalos J."/>
            <person name="Benito E.P."/>
            <person name="Benoit I."/>
            <person name="Burger G."/>
            <person name="Camino L.P."/>
            <person name="Canovas D."/>
            <person name="Cerda-Olmedo E."/>
            <person name="Cheng J.-F."/>
            <person name="Dominguez A."/>
            <person name="Elias M."/>
            <person name="Eslava A.P."/>
            <person name="Glaser F."/>
            <person name="Grimwood J."/>
            <person name="Gutierrez G."/>
            <person name="Heitman J."/>
            <person name="Henrissat B."/>
            <person name="Iturriaga E.A."/>
            <person name="Lang B.F."/>
            <person name="Lavin J.L."/>
            <person name="Lee S."/>
            <person name="Li W."/>
            <person name="Lindquist E."/>
            <person name="Lopez-Garcia S."/>
            <person name="Luque E.M."/>
            <person name="Marcos A.T."/>
            <person name="Martin J."/>
            <person name="McCluskey K."/>
            <person name="Medina H.R."/>
            <person name="Miralles-Duran A."/>
            <person name="Miyazaki A."/>
            <person name="Munoz-Torres E."/>
            <person name="Oguiza J.A."/>
            <person name="Ohm R."/>
            <person name="Olmedo M."/>
            <person name="Orejas M."/>
            <person name="Ortiz-Castellanos L."/>
            <person name="Pisabarro A.G."/>
            <person name="Rodriguez-Romero J."/>
            <person name="Ruiz-Herrera J."/>
            <person name="Ruiz-Vazquez R."/>
            <person name="Sanz C."/>
            <person name="Schackwitz W."/>
            <person name="Schmutz J."/>
            <person name="Shahriari M."/>
            <person name="Shelest E."/>
            <person name="Silva-Franco F."/>
            <person name="Soanes D."/>
            <person name="Syed K."/>
            <person name="Tagua V.G."/>
            <person name="Talbot N.J."/>
            <person name="Thon M."/>
            <person name="De vries R.P."/>
            <person name="Wiebenga A."/>
            <person name="Yadav J.S."/>
            <person name="Braun E.L."/>
            <person name="Baker S."/>
            <person name="Garre V."/>
            <person name="Horwitz B."/>
            <person name="Torres-Martinez S."/>
            <person name="Idnurm A."/>
            <person name="Herrera-Estrella A."/>
            <person name="Gabaldon T."/>
            <person name="Grigoriev I.V."/>
        </authorList>
    </citation>
    <scope>NUCLEOTIDE SEQUENCE [LARGE SCALE GENOMIC DNA]</scope>
    <source>
        <strain evidence="4">NRRL 1555(-)</strain>
    </source>
</reference>
<dbReference type="GeneID" id="28997331"/>